<sequence>MKLKKPFASSVLIGLSALLVATPFFDSTTARATSENKYIASEEKTELVKLFVPDRTELDRLVATGIDLAEHVQEHDGGYEVHAIVTPSELAGLRLKGLDVKTIYTKKDLERRMNESRTKAEAVAKVTAEQDEVSILRANYFTNYSGTFLYVEAKTSAGLTANVALTAKWDSGKGTELGAGGEATLQRQDDMGQYLYHSLLIPIEKVPRQLKIESNLGGSQIAQVTEWVGDGKPDKQSPHYVSDFVDHYMDAAEITERIESLANEFPELAEIVEMPNKTNGYRRHAQTILGDEEASRVVITSNAYGSEGGNEIAIKLTAPEQANGDLAVKVSENNITVQLATDQEGNVTSTAAQVVNALNKEARDLVKATTYRGNAGTAVVSPVGLAQLTDFLSAPDSISRDPFTVKAIRIGKHRDGSRLGVLAYSQEHAREWVTPLVGIETAERLLRNYAHDSETKKLVDNLDIFIIPTVNPDGNNYSMYDYNWQRKNMTNYCADTVYSSPDFRNLWGVDLNRNHSVGSVFDGYTGASLNCTSFGFAGPEETSEPEAKNIVWLADNNPNIKFAMNIHSYGGYFMWPPGAYKPETRETLPRPTAGEEAYFWQASDVILDKIKEHRGTVILPSRTGPVPDVLYSAAGNSADELWYNYGIYAWDFEVGADIWNAETGEWESVGFQPEFKEGHQEALEFSNGLIGMLDVAHQYAKDKKPPKSKLTPDKGQYKQPIEMAFESSEPATIYYTLDGSRPTFESSKIQIKDVREGAGTLLVDKTTTINWFSMDAAGNVENRYNPDSNNKSYNTSTIVIK</sequence>
<dbReference type="EMBL" id="SWLG01000003">
    <property type="protein sequence ID" value="TLS38474.1"/>
    <property type="molecule type" value="Genomic_DNA"/>
</dbReference>
<comment type="cofactor">
    <cofactor evidence="1">
        <name>Zn(2+)</name>
        <dbReference type="ChEBI" id="CHEBI:29105"/>
    </cofactor>
</comment>
<evidence type="ECO:0000256" key="5">
    <source>
        <dbReference type="ARBA" id="ARBA00022833"/>
    </source>
</evidence>
<comment type="similarity">
    <text evidence="2 7">Belongs to the peptidase M14 family.</text>
</comment>
<dbReference type="SMART" id="SM00631">
    <property type="entry name" value="Zn_pept"/>
    <property type="match status" value="1"/>
</dbReference>
<keyword evidence="6" id="KW-0482">Metalloprotease</keyword>
<feature type="domain" description="Peptidase M14" evidence="9">
    <location>
        <begin position="338"/>
        <end position="696"/>
    </location>
</feature>
<gene>
    <name evidence="10" type="ORF">FCL54_04870</name>
</gene>
<dbReference type="GO" id="GO:0004181">
    <property type="term" value="F:metallocarboxypeptidase activity"/>
    <property type="evidence" value="ECO:0007669"/>
    <property type="project" value="InterPro"/>
</dbReference>
<protein>
    <submittedName>
        <fullName evidence="10">Zinc carboxypeptidase</fullName>
    </submittedName>
</protein>
<organism evidence="10 11">
    <name type="scientific">Exobacillus caeni</name>
    <dbReference type="NCBI Taxonomy" id="2574798"/>
    <lineage>
        <taxon>Bacteria</taxon>
        <taxon>Bacillati</taxon>
        <taxon>Bacillota</taxon>
        <taxon>Bacilli</taxon>
        <taxon>Bacillales</taxon>
        <taxon>Guptibacillaceae</taxon>
        <taxon>Exobacillus</taxon>
    </lineage>
</organism>
<dbReference type="PANTHER" id="PTHR11705:SF143">
    <property type="entry name" value="SLL0236 PROTEIN"/>
    <property type="match status" value="1"/>
</dbReference>
<evidence type="ECO:0000256" key="3">
    <source>
        <dbReference type="ARBA" id="ARBA00022670"/>
    </source>
</evidence>
<accession>A0A5R9FD36</accession>
<feature type="chain" id="PRO_5024283265" evidence="8">
    <location>
        <begin position="33"/>
        <end position="801"/>
    </location>
</feature>
<dbReference type="PROSITE" id="PS52035">
    <property type="entry name" value="PEPTIDASE_M14"/>
    <property type="match status" value="1"/>
</dbReference>
<dbReference type="OrthoDB" id="9811296at2"/>
<keyword evidence="10" id="KW-0121">Carboxypeptidase</keyword>
<reference evidence="10 11" key="1">
    <citation type="submission" date="2019-04" db="EMBL/GenBank/DDBJ databases">
        <title>Bacillus caeni sp. nov., a bacterium isolated from mangrove sediment.</title>
        <authorList>
            <person name="Huang H."/>
            <person name="Mo K."/>
            <person name="Hu Y."/>
        </authorList>
    </citation>
    <scope>NUCLEOTIDE SEQUENCE [LARGE SCALE GENOMIC DNA]</scope>
    <source>
        <strain evidence="10 11">HB172195</strain>
    </source>
</reference>
<feature type="active site" description="Proton donor/acceptor" evidence="7">
    <location>
        <position position="653"/>
    </location>
</feature>
<evidence type="ECO:0000256" key="8">
    <source>
        <dbReference type="SAM" id="SignalP"/>
    </source>
</evidence>
<evidence type="ECO:0000313" key="10">
    <source>
        <dbReference type="EMBL" id="TLS38474.1"/>
    </source>
</evidence>
<name>A0A5R9FD36_9BACL</name>
<keyword evidence="3" id="KW-0645">Protease</keyword>
<dbReference type="Gene3D" id="3.40.630.10">
    <property type="entry name" value="Zn peptidases"/>
    <property type="match status" value="1"/>
</dbReference>
<keyword evidence="11" id="KW-1185">Reference proteome</keyword>
<keyword evidence="5" id="KW-0862">Zinc</keyword>
<dbReference type="InterPro" id="IPR000834">
    <property type="entry name" value="Peptidase_M14"/>
</dbReference>
<dbReference type="RefSeq" id="WP_138123790.1">
    <property type="nucleotide sequence ID" value="NZ_SWLG01000003.1"/>
</dbReference>
<dbReference type="GO" id="GO:0006508">
    <property type="term" value="P:proteolysis"/>
    <property type="evidence" value="ECO:0007669"/>
    <property type="project" value="UniProtKB-KW"/>
</dbReference>
<dbReference type="AlphaFoldDB" id="A0A5R9FD36"/>
<comment type="caution">
    <text evidence="10">The sequence shown here is derived from an EMBL/GenBank/DDBJ whole genome shotgun (WGS) entry which is preliminary data.</text>
</comment>
<dbReference type="Pfam" id="PF13290">
    <property type="entry name" value="CHB_HEX_C_1"/>
    <property type="match status" value="1"/>
</dbReference>
<evidence type="ECO:0000259" key="9">
    <source>
        <dbReference type="PROSITE" id="PS52035"/>
    </source>
</evidence>
<evidence type="ECO:0000256" key="7">
    <source>
        <dbReference type="PROSITE-ProRule" id="PRU01379"/>
    </source>
</evidence>
<evidence type="ECO:0000256" key="6">
    <source>
        <dbReference type="ARBA" id="ARBA00023049"/>
    </source>
</evidence>
<evidence type="ECO:0000256" key="2">
    <source>
        <dbReference type="ARBA" id="ARBA00005988"/>
    </source>
</evidence>
<dbReference type="Proteomes" id="UP000308230">
    <property type="component" value="Unassembled WGS sequence"/>
</dbReference>
<dbReference type="InterPro" id="IPR059177">
    <property type="entry name" value="GH29D-like_dom"/>
</dbReference>
<dbReference type="SUPFAM" id="SSF53187">
    <property type="entry name" value="Zn-dependent exopeptidases"/>
    <property type="match status" value="1"/>
</dbReference>
<proteinExistence type="inferred from homology"/>
<evidence type="ECO:0000256" key="1">
    <source>
        <dbReference type="ARBA" id="ARBA00001947"/>
    </source>
</evidence>
<dbReference type="GO" id="GO:0008270">
    <property type="term" value="F:zinc ion binding"/>
    <property type="evidence" value="ECO:0007669"/>
    <property type="project" value="InterPro"/>
</dbReference>
<dbReference type="Pfam" id="PF00246">
    <property type="entry name" value="Peptidase_M14"/>
    <property type="match status" value="1"/>
</dbReference>
<feature type="signal peptide" evidence="8">
    <location>
        <begin position="1"/>
        <end position="32"/>
    </location>
</feature>
<keyword evidence="4" id="KW-0378">Hydrolase</keyword>
<dbReference type="PANTHER" id="PTHR11705">
    <property type="entry name" value="PROTEASE FAMILY M14 CARBOXYPEPTIDASE A,B"/>
    <property type="match status" value="1"/>
</dbReference>
<evidence type="ECO:0000256" key="4">
    <source>
        <dbReference type="ARBA" id="ARBA00022801"/>
    </source>
</evidence>
<keyword evidence="8" id="KW-0732">Signal</keyword>
<dbReference type="GO" id="GO:0005615">
    <property type="term" value="C:extracellular space"/>
    <property type="evidence" value="ECO:0007669"/>
    <property type="project" value="TreeGrafter"/>
</dbReference>
<evidence type="ECO:0000313" key="11">
    <source>
        <dbReference type="Proteomes" id="UP000308230"/>
    </source>
</evidence>